<gene>
    <name evidence="1" type="ORF">PENTCL1PPCAC_18750</name>
</gene>
<name>A0AAV5TQ60_9BILA</name>
<keyword evidence="2" id="KW-1185">Reference proteome</keyword>
<dbReference type="EMBL" id="BTSX01000004">
    <property type="protein sequence ID" value="GMS96575.1"/>
    <property type="molecule type" value="Genomic_DNA"/>
</dbReference>
<dbReference type="Proteomes" id="UP001432027">
    <property type="component" value="Unassembled WGS sequence"/>
</dbReference>
<evidence type="ECO:0000313" key="2">
    <source>
        <dbReference type="Proteomes" id="UP001432027"/>
    </source>
</evidence>
<proteinExistence type="predicted"/>
<organism evidence="1 2">
    <name type="scientific">Pristionchus entomophagus</name>
    <dbReference type="NCBI Taxonomy" id="358040"/>
    <lineage>
        <taxon>Eukaryota</taxon>
        <taxon>Metazoa</taxon>
        <taxon>Ecdysozoa</taxon>
        <taxon>Nematoda</taxon>
        <taxon>Chromadorea</taxon>
        <taxon>Rhabditida</taxon>
        <taxon>Rhabditina</taxon>
        <taxon>Diplogasteromorpha</taxon>
        <taxon>Diplogasteroidea</taxon>
        <taxon>Neodiplogasteridae</taxon>
        <taxon>Pristionchus</taxon>
    </lineage>
</organism>
<comment type="caution">
    <text evidence="1">The sequence shown here is derived from an EMBL/GenBank/DDBJ whole genome shotgun (WGS) entry which is preliminary data.</text>
</comment>
<dbReference type="AlphaFoldDB" id="A0AAV5TQ60"/>
<sequence>SSFSSHSYRSACNCVVNTMKECLIMDVNHTDLAIFSAVIMTTYADLIREKALFWKVCRKVENRLNCHQLMHLLSFILSTPTKMGRSRKKREETSC</sequence>
<reference evidence="1" key="1">
    <citation type="submission" date="2023-10" db="EMBL/GenBank/DDBJ databases">
        <title>Genome assembly of Pristionchus species.</title>
        <authorList>
            <person name="Yoshida K."/>
            <person name="Sommer R.J."/>
        </authorList>
    </citation>
    <scope>NUCLEOTIDE SEQUENCE</scope>
    <source>
        <strain evidence="1">RS0144</strain>
    </source>
</reference>
<accession>A0AAV5TQ60</accession>
<feature type="non-terminal residue" evidence="1">
    <location>
        <position position="1"/>
    </location>
</feature>
<evidence type="ECO:0008006" key="3">
    <source>
        <dbReference type="Google" id="ProtNLM"/>
    </source>
</evidence>
<protein>
    <recommendedName>
        <fullName evidence="3">Nuclear receptor</fullName>
    </recommendedName>
</protein>
<evidence type="ECO:0000313" key="1">
    <source>
        <dbReference type="EMBL" id="GMS96575.1"/>
    </source>
</evidence>